<dbReference type="InterPro" id="IPR003825">
    <property type="entry name" value="Colicin-V_CvpA"/>
</dbReference>
<evidence type="ECO:0000256" key="1">
    <source>
        <dbReference type="ARBA" id="ARBA00004141"/>
    </source>
</evidence>
<keyword evidence="3 5" id="KW-1133">Transmembrane helix</keyword>
<sequence>MGDLILFVLLLIGVLDGWRHGVIKLLGNIGGVLVGIMVARRLTPLLLPALADKLGLALYGVTGTEQSQLAASWFFTETAAGRLAELVLFILLTSIVTWLVRFLVNTAGTVVNATPLVGFISRVLGACLELFVFSTVLYFIYKWFLPWLIGLAPDLTVLNTIFTSSKYVLPVVMDIGSLVWASAVQVISAQAALAYLPALGR</sequence>
<feature type="transmembrane region" description="Helical" evidence="5">
    <location>
        <begin position="29"/>
        <end position="50"/>
    </location>
</feature>
<dbReference type="AlphaFoldDB" id="A0A9D1HIL6"/>
<evidence type="ECO:0000256" key="4">
    <source>
        <dbReference type="ARBA" id="ARBA00023136"/>
    </source>
</evidence>
<keyword evidence="4 5" id="KW-0472">Membrane</keyword>
<keyword evidence="2 5" id="KW-0812">Transmembrane</keyword>
<proteinExistence type="predicted"/>
<comment type="subcellular location">
    <subcellularLocation>
        <location evidence="1">Membrane</location>
        <topology evidence="1">Multi-pass membrane protein</topology>
    </subcellularLocation>
</comment>
<accession>A0A9D1HIL6</accession>
<dbReference type="Pfam" id="PF02674">
    <property type="entry name" value="Colicin_V"/>
    <property type="match status" value="1"/>
</dbReference>
<evidence type="ECO:0000313" key="6">
    <source>
        <dbReference type="EMBL" id="HIU09996.1"/>
    </source>
</evidence>
<reference evidence="6" key="2">
    <citation type="journal article" date="2021" name="PeerJ">
        <title>Extensive microbial diversity within the chicken gut microbiome revealed by metagenomics and culture.</title>
        <authorList>
            <person name="Gilroy R."/>
            <person name="Ravi A."/>
            <person name="Getino M."/>
            <person name="Pursley I."/>
            <person name="Horton D.L."/>
            <person name="Alikhan N.F."/>
            <person name="Baker D."/>
            <person name="Gharbi K."/>
            <person name="Hall N."/>
            <person name="Watson M."/>
            <person name="Adriaenssens E.M."/>
            <person name="Foster-Nyarko E."/>
            <person name="Jarju S."/>
            <person name="Secka A."/>
            <person name="Antonio M."/>
            <person name="Oren A."/>
            <person name="Chaudhuri R.R."/>
            <person name="La Ragione R."/>
            <person name="Hildebrand F."/>
            <person name="Pallen M.J."/>
        </authorList>
    </citation>
    <scope>NUCLEOTIDE SEQUENCE</scope>
    <source>
        <strain evidence="6">2830</strain>
    </source>
</reference>
<gene>
    <name evidence="6" type="ORF">IAB00_01890</name>
</gene>
<dbReference type="GO" id="GO:0016020">
    <property type="term" value="C:membrane"/>
    <property type="evidence" value="ECO:0007669"/>
    <property type="project" value="UniProtKB-SubCell"/>
</dbReference>
<evidence type="ECO:0000256" key="5">
    <source>
        <dbReference type="SAM" id="Phobius"/>
    </source>
</evidence>
<reference evidence="6" key="1">
    <citation type="submission" date="2020-10" db="EMBL/GenBank/DDBJ databases">
        <authorList>
            <person name="Gilroy R."/>
        </authorList>
    </citation>
    <scope>NUCLEOTIDE SEQUENCE</scope>
    <source>
        <strain evidence="6">2830</strain>
    </source>
</reference>
<feature type="transmembrane region" description="Helical" evidence="5">
    <location>
        <begin position="175"/>
        <end position="196"/>
    </location>
</feature>
<dbReference type="Proteomes" id="UP000824124">
    <property type="component" value="Unassembled WGS sequence"/>
</dbReference>
<name>A0A9D1HIL6_9FIRM</name>
<protein>
    <submittedName>
        <fullName evidence="6">CvpA family protein</fullName>
    </submittedName>
</protein>
<comment type="caution">
    <text evidence="6">The sequence shown here is derived from an EMBL/GenBank/DDBJ whole genome shotgun (WGS) entry which is preliminary data.</text>
</comment>
<evidence type="ECO:0000313" key="7">
    <source>
        <dbReference type="Proteomes" id="UP000824124"/>
    </source>
</evidence>
<dbReference type="EMBL" id="DVMH01000012">
    <property type="protein sequence ID" value="HIU09996.1"/>
    <property type="molecule type" value="Genomic_DNA"/>
</dbReference>
<evidence type="ECO:0000256" key="3">
    <source>
        <dbReference type="ARBA" id="ARBA00022989"/>
    </source>
</evidence>
<dbReference type="GO" id="GO:0009403">
    <property type="term" value="P:toxin biosynthetic process"/>
    <property type="evidence" value="ECO:0007669"/>
    <property type="project" value="InterPro"/>
</dbReference>
<feature type="transmembrane region" description="Helical" evidence="5">
    <location>
        <begin position="116"/>
        <end position="140"/>
    </location>
</feature>
<evidence type="ECO:0000256" key="2">
    <source>
        <dbReference type="ARBA" id="ARBA00022692"/>
    </source>
</evidence>
<organism evidence="6 7">
    <name type="scientific">Candidatus Avidehalobacter gallistercoris</name>
    <dbReference type="NCBI Taxonomy" id="2840694"/>
    <lineage>
        <taxon>Bacteria</taxon>
        <taxon>Bacillati</taxon>
        <taxon>Bacillota</taxon>
        <taxon>Clostridia</taxon>
        <taxon>Eubacteriales</taxon>
        <taxon>Peptococcaceae</taxon>
        <taxon>Peptococcaceae incertae sedis</taxon>
        <taxon>Candidatus Avidehalobacter</taxon>
    </lineage>
</organism>
<feature type="transmembrane region" description="Helical" evidence="5">
    <location>
        <begin position="83"/>
        <end position="104"/>
    </location>
</feature>